<feature type="region of interest" description="Disordered" evidence="2">
    <location>
        <begin position="1"/>
        <end position="21"/>
    </location>
</feature>
<dbReference type="Proteomes" id="UP001652661">
    <property type="component" value="Chromosome 3R"/>
</dbReference>
<dbReference type="PANTHER" id="PTHR13523">
    <property type="entry name" value="COILED-COIL-HELIX-COILED-COIL-HELIX DOMAIN CONTAINING 2/NUR77"/>
    <property type="match status" value="1"/>
</dbReference>
<dbReference type="GeneID" id="108073696"/>
<dbReference type="GO" id="GO:0005634">
    <property type="term" value="C:nucleus"/>
    <property type="evidence" value="ECO:0007669"/>
    <property type="project" value="TreeGrafter"/>
</dbReference>
<evidence type="ECO:0000313" key="5">
    <source>
        <dbReference type="RefSeq" id="XP_017020918.1"/>
    </source>
</evidence>
<dbReference type="OrthoDB" id="1106148at2759"/>
<feature type="domain" description="CHCH" evidence="3">
    <location>
        <begin position="86"/>
        <end position="118"/>
    </location>
</feature>
<dbReference type="RefSeq" id="XP_017020918.1">
    <property type="nucleotide sequence ID" value="XM_017165429.3"/>
</dbReference>
<reference evidence="5" key="1">
    <citation type="submission" date="2025-08" db="UniProtKB">
        <authorList>
            <consortium name="RefSeq"/>
        </authorList>
    </citation>
    <scope>IDENTIFICATION</scope>
    <source>
        <strain evidence="5">14028-0561.14</strain>
        <tissue evidence="5">Whole fly</tissue>
    </source>
</reference>
<proteinExistence type="predicted"/>
<dbReference type="InterPro" id="IPR010625">
    <property type="entry name" value="CHCH"/>
</dbReference>
<evidence type="ECO:0000259" key="3">
    <source>
        <dbReference type="Pfam" id="PF06747"/>
    </source>
</evidence>
<dbReference type="Pfam" id="PF06747">
    <property type="entry name" value="CHCH"/>
    <property type="match status" value="1"/>
</dbReference>
<dbReference type="InterPro" id="IPR055304">
    <property type="entry name" value="CHCHD2/10-like"/>
</dbReference>
<dbReference type="PROSITE" id="PS51808">
    <property type="entry name" value="CHCH"/>
    <property type="match status" value="1"/>
</dbReference>
<evidence type="ECO:0000256" key="2">
    <source>
        <dbReference type="SAM" id="MobiDB-lite"/>
    </source>
</evidence>
<keyword evidence="4" id="KW-1185">Reference proteome</keyword>
<gene>
    <name evidence="5" type="primary">LOC108073696</name>
</gene>
<protein>
    <submittedName>
        <fullName evidence="5">Coiled-coil-helix-coiled-coil-helix domain-containing protein 2</fullName>
    </submittedName>
</protein>
<dbReference type="OMA" id="PCAKEMK"/>
<dbReference type="PANTHER" id="PTHR13523:SF2">
    <property type="entry name" value="COILED-COIL-HELIX-COILED-COIL-HELIX DOMAIN CONTAINING 2, ISOFORM A-RELATED"/>
    <property type="match status" value="1"/>
</dbReference>
<evidence type="ECO:0000256" key="1">
    <source>
        <dbReference type="ARBA" id="ARBA00023157"/>
    </source>
</evidence>
<dbReference type="GO" id="GO:0005739">
    <property type="term" value="C:mitochondrion"/>
    <property type="evidence" value="ECO:0007669"/>
    <property type="project" value="TreeGrafter"/>
</dbReference>
<feature type="compositionally biased region" description="Polar residues" evidence="2">
    <location>
        <begin position="1"/>
        <end position="17"/>
    </location>
</feature>
<name>A0A6P4IEG9_DROKI</name>
<accession>A0A6P4IEG9</accession>
<dbReference type="AlphaFoldDB" id="A0A6P4IEG9"/>
<keyword evidence="1" id="KW-1015">Disulfide bond</keyword>
<dbReference type="GO" id="GO:0007005">
    <property type="term" value="P:mitochondrion organization"/>
    <property type="evidence" value="ECO:0007669"/>
    <property type="project" value="InterPro"/>
</dbReference>
<sequence length="122" mass="13145">MPRRNNSSYGKNGNWSNLPVPVVQPVQKESLRSSGKVFKDVAAHAAGVAAGSAVGHAIGAGITGLFRGHGNGNNARHSDLVEEGPCASEMKQFLKCTEESEDLNLCKEFNDAVRRCHKHYNI</sequence>
<organism evidence="4 5">
    <name type="scientific">Drosophila kikkawai</name>
    <name type="common">Fruit fly</name>
    <dbReference type="NCBI Taxonomy" id="30033"/>
    <lineage>
        <taxon>Eukaryota</taxon>
        <taxon>Metazoa</taxon>
        <taxon>Ecdysozoa</taxon>
        <taxon>Arthropoda</taxon>
        <taxon>Hexapoda</taxon>
        <taxon>Insecta</taxon>
        <taxon>Pterygota</taxon>
        <taxon>Neoptera</taxon>
        <taxon>Endopterygota</taxon>
        <taxon>Diptera</taxon>
        <taxon>Brachycera</taxon>
        <taxon>Muscomorpha</taxon>
        <taxon>Ephydroidea</taxon>
        <taxon>Drosophilidae</taxon>
        <taxon>Drosophila</taxon>
        <taxon>Sophophora</taxon>
    </lineage>
</organism>
<evidence type="ECO:0000313" key="4">
    <source>
        <dbReference type="Proteomes" id="UP001652661"/>
    </source>
</evidence>